<protein>
    <submittedName>
        <fullName evidence="2">Uncharacterized protein</fullName>
    </submittedName>
</protein>
<dbReference type="AlphaFoldDB" id="A0A097SPL8"/>
<sequence>MWSDSAADHHRGSKWLILIAVLTFSCGLPADIFVRPRNRRVIFQVSCHPGKHCKSAPTSEVEVRDVQDSADPVATILAAADRHQMVRGMPVRKVRGHPPRRHYAGVFWSAPTVVMPSRRSDFSWTGCGWRTTHRKRWICW</sequence>
<keyword evidence="1" id="KW-1133">Transmembrane helix</keyword>
<evidence type="ECO:0000313" key="2">
    <source>
        <dbReference type="EMBL" id="AIU93469.1"/>
    </source>
</evidence>
<reference evidence="2" key="1">
    <citation type="submission" date="2014-03" db="EMBL/GenBank/DDBJ databases">
        <authorList>
            <person name="Zhang G."/>
            <person name="Zhu L."/>
            <person name="Fang P."/>
        </authorList>
    </citation>
    <scope>NUCLEOTIDE SEQUENCE</scope>
    <source>
        <strain evidence="2">NS1</strain>
        <plasmid evidence="2">pNSL1</plasmid>
    </source>
</reference>
<evidence type="ECO:0000256" key="1">
    <source>
        <dbReference type="SAM" id="Phobius"/>
    </source>
</evidence>
<gene>
    <name evidence="2" type="ORF">LRS1606.35</name>
</gene>
<keyword evidence="1" id="KW-0472">Membrane</keyword>
<dbReference type="EMBL" id="KJ605395">
    <property type="protein sequence ID" value="AIU93469.1"/>
    <property type="molecule type" value="Genomic_DNA"/>
</dbReference>
<geneLocation type="plasmid" evidence="2">
    <name>pNSL1</name>
</geneLocation>
<organism evidence="2">
    <name type="scientific">Rhodococcus sp. NS1</name>
    <dbReference type="NCBI Taxonomy" id="402236"/>
    <lineage>
        <taxon>Bacteria</taxon>
        <taxon>Bacillati</taxon>
        <taxon>Actinomycetota</taxon>
        <taxon>Actinomycetes</taxon>
        <taxon>Mycobacteriales</taxon>
        <taxon>Nocardiaceae</taxon>
        <taxon>Rhodococcus</taxon>
    </lineage>
</organism>
<name>A0A097SPL8_9NOCA</name>
<accession>A0A097SPL8</accession>
<proteinExistence type="predicted"/>
<keyword evidence="1" id="KW-0812">Transmembrane</keyword>
<keyword evidence="2" id="KW-0614">Plasmid</keyword>
<feature type="transmembrane region" description="Helical" evidence="1">
    <location>
        <begin position="15"/>
        <end position="34"/>
    </location>
</feature>